<keyword evidence="3" id="KW-1185">Reference proteome</keyword>
<accession>A0AAP0J9D2</accession>
<proteinExistence type="predicted"/>
<dbReference type="PANTHER" id="PTHR33983:SF1">
    <property type="entry name" value="OS07G0185900 PROTEIN"/>
    <property type="match status" value="1"/>
</dbReference>
<dbReference type="AlphaFoldDB" id="A0AAP0J9D2"/>
<name>A0AAP0J9D2_9MAGN</name>
<protein>
    <submittedName>
        <fullName evidence="2">Uncharacterized protein</fullName>
    </submittedName>
</protein>
<comment type="caution">
    <text evidence="2">The sequence shown here is derived from an EMBL/GenBank/DDBJ whole genome shotgun (WGS) entry which is preliminary data.</text>
</comment>
<evidence type="ECO:0000313" key="3">
    <source>
        <dbReference type="Proteomes" id="UP001420932"/>
    </source>
</evidence>
<organism evidence="2 3">
    <name type="scientific">Stephania yunnanensis</name>
    <dbReference type="NCBI Taxonomy" id="152371"/>
    <lineage>
        <taxon>Eukaryota</taxon>
        <taxon>Viridiplantae</taxon>
        <taxon>Streptophyta</taxon>
        <taxon>Embryophyta</taxon>
        <taxon>Tracheophyta</taxon>
        <taxon>Spermatophyta</taxon>
        <taxon>Magnoliopsida</taxon>
        <taxon>Ranunculales</taxon>
        <taxon>Menispermaceae</taxon>
        <taxon>Menispermoideae</taxon>
        <taxon>Cissampelideae</taxon>
        <taxon>Stephania</taxon>
    </lineage>
</organism>
<sequence length="96" mass="10085">MSKYVEMLDAGVRIVARFHSHCPQTGRMYYHPPSNGDGGASSGYTNRFDARSSSSSGSSSACGANAVGAVADTTEFILFAGHTESIWSPCSTTAQE</sequence>
<gene>
    <name evidence="2" type="ORF">Syun_017530</name>
</gene>
<dbReference type="Proteomes" id="UP001420932">
    <property type="component" value="Unassembled WGS sequence"/>
</dbReference>
<dbReference type="PANTHER" id="PTHR33983">
    <property type="entry name" value="OS07G0185900 PROTEIN"/>
    <property type="match status" value="1"/>
</dbReference>
<dbReference type="EMBL" id="JBBNAF010000007">
    <property type="protein sequence ID" value="KAK9128733.1"/>
    <property type="molecule type" value="Genomic_DNA"/>
</dbReference>
<feature type="compositionally biased region" description="Low complexity" evidence="1">
    <location>
        <begin position="51"/>
        <end position="63"/>
    </location>
</feature>
<feature type="region of interest" description="Disordered" evidence="1">
    <location>
        <begin position="27"/>
        <end position="63"/>
    </location>
</feature>
<reference evidence="2 3" key="1">
    <citation type="submission" date="2024-01" db="EMBL/GenBank/DDBJ databases">
        <title>Genome assemblies of Stephania.</title>
        <authorList>
            <person name="Yang L."/>
        </authorList>
    </citation>
    <scope>NUCLEOTIDE SEQUENCE [LARGE SCALE GENOMIC DNA]</scope>
    <source>
        <strain evidence="2">YNDBR</strain>
        <tissue evidence="2">Leaf</tissue>
    </source>
</reference>
<evidence type="ECO:0000313" key="2">
    <source>
        <dbReference type="EMBL" id="KAK9128733.1"/>
    </source>
</evidence>
<evidence type="ECO:0000256" key="1">
    <source>
        <dbReference type="SAM" id="MobiDB-lite"/>
    </source>
</evidence>